<name>A0A5E7VEG9_PSEFL</name>
<proteinExistence type="predicted"/>
<accession>A0A5E7VEG9</accession>
<reference evidence="1 2" key="1">
    <citation type="submission" date="2019-09" db="EMBL/GenBank/DDBJ databases">
        <authorList>
            <person name="Chandra G."/>
            <person name="Truman W A."/>
        </authorList>
    </citation>
    <scope>NUCLEOTIDE SEQUENCE [LARGE SCALE GENOMIC DNA]</scope>
    <source>
        <strain evidence="1">PS928</strain>
    </source>
</reference>
<sequence>MTGSFWPFRDLSRVCVLFATTNEIAGSMSATFNTLMKKAPKV</sequence>
<evidence type="ECO:0000313" key="2">
    <source>
        <dbReference type="Proteomes" id="UP000381378"/>
    </source>
</evidence>
<gene>
    <name evidence="1" type="ORF">PS928_04688</name>
</gene>
<organism evidence="1 2">
    <name type="scientific">Pseudomonas fluorescens</name>
    <dbReference type="NCBI Taxonomy" id="294"/>
    <lineage>
        <taxon>Bacteria</taxon>
        <taxon>Pseudomonadati</taxon>
        <taxon>Pseudomonadota</taxon>
        <taxon>Gammaproteobacteria</taxon>
        <taxon>Pseudomonadales</taxon>
        <taxon>Pseudomonadaceae</taxon>
        <taxon>Pseudomonas</taxon>
    </lineage>
</organism>
<dbReference type="EMBL" id="CABVJF010000020">
    <property type="protein sequence ID" value="VVQ18554.1"/>
    <property type="molecule type" value="Genomic_DNA"/>
</dbReference>
<dbReference type="Proteomes" id="UP000381378">
    <property type="component" value="Unassembled WGS sequence"/>
</dbReference>
<evidence type="ECO:0000313" key="1">
    <source>
        <dbReference type="EMBL" id="VVQ18554.1"/>
    </source>
</evidence>
<protein>
    <submittedName>
        <fullName evidence="1">Uncharacterized protein</fullName>
    </submittedName>
</protein>
<dbReference type="AlphaFoldDB" id="A0A5E7VEG9"/>